<keyword evidence="3" id="KW-0121">Carboxypeptidase</keyword>
<dbReference type="Proteomes" id="UP000186684">
    <property type="component" value="Unassembled WGS sequence"/>
</dbReference>
<accession>A0A1N7NAK9</accession>
<dbReference type="PANTHER" id="PTHR12147:SF26">
    <property type="entry name" value="PEPTIDASE M28 DOMAIN-CONTAINING PROTEIN"/>
    <property type="match status" value="1"/>
</dbReference>
<dbReference type="RefSeq" id="WP_076448472.1">
    <property type="nucleotide sequence ID" value="NZ_FTOQ01000007.1"/>
</dbReference>
<evidence type="ECO:0000259" key="1">
    <source>
        <dbReference type="Pfam" id="PF02225"/>
    </source>
</evidence>
<dbReference type="Pfam" id="PF02225">
    <property type="entry name" value="PA"/>
    <property type="match status" value="1"/>
</dbReference>
<dbReference type="InterPro" id="IPR003137">
    <property type="entry name" value="PA_domain"/>
</dbReference>
<feature type="domain" description="Peptidase M28" evidence="2">
    <location>
        <begin position="247"/>
        <end position="469"/>
    </location>
</feature>
<dbReference type="STRING" id="633194.SAMN05421759_107140"/>
<evidence type="ECO:0000259" key="2">
    <source>
        <dbReference type="Pfam" id="PF04389"/>
    </source>
</evidence>
<keyword evidence="3" id="KW-0645">Protease</keyword>
<dbReference type="Gene3D" id="3.40.630.10">
    <property type="entry name" value="Zn peptidases"/>
    <property type="match status" value="1"/>
</dbReference>
<keyword evidence="3" id="KW-0378">Hydrolase</keyword>
<evidence type="ECO:0000313" key="4">
    <source>
        <dbReference type="Proteomes" id="UP000186684"/>
    </source>
</evidence>
<reference evidence="4" key="1">
    <citation type="submission" date="2017-01" db="EMBL/GenBank/DDBJ databases">
        <authorList>
            <person name="Varghese N."/>
            <person name="Submissions S."/>
        </authorList>
    </citation>
    <scope>NUCLEOTIDE SEQUENCE [LARGE SCALE GENOMIC DNA]</scope>
    <source>
        <strain evidence="4">DSM 29430</strain>
    </source>
</reference>
<dbReference type="GO" id="GO:0004180">
    <property type="term" value="F:carboxypeptidase activity"/>
    <property type="evidence" value="ECO:0007669"/>
    <property type="project" value="UniProtKB-KW"/>
</dbReference>
<proteinExistence type="predicted"/>
<organism evidence="3 4">
    <name type="scientific">Roseivivax lentus</name>
    <dbReference type="NCBI Taxonomy" id="633194"/>
    <lineage>
        <taxon>Bacteria</taxon>
        <taxon>Pseudomonadati</taxon>
        <taxon>Pseudomonadota</taxon>
        <taxon>Alphaproteobacteria</taxon>
        <taxon>Rhodobacterales</taxon>
        <taxon>Roseobacteraceae</taxon>
        <taxon>Roseivivax</taxon>
    </lineage>
</organism>
<feature type="domain" description="PA" evidence="1">
    <location>
        <begin position="140"/>
        <end position="221"/>
    </location>
</feature>
<dbReference type="GO" id="GO:0008235">
    <property type="term" value="F:metalloexopeptidase activity"/>
    <property type="evidence" value="ECO:0007669"/>
    <property type="project" value="InterPro"/>
</dbReference>
<keyword evidence="4" id="KW-1185">Reference proteome</keyword>
<dbReference type="EMBL" id="FTOQ01000007">
    <property type="protein sequence ID" value="SIS95394.1"/>
    <property type="molecule type" value="Genomic_DNA"/>
</dbReference>
<evidence type="ECO:0000313" key="3">
    <source>
        <dbReference type="EMBL" id="SIS95394.1"/>
    </source>
</evidence>
<sequence>MALASAAAAGPKSCENRSNNNIAKLTECVTLEGVRAHQSALQEIANDSFPNNRASGFEGYDRSVDYVVEQLTAAGYSPVIQPFDFVIFNENSDAMLEQTAPVATTYEYLVDFFTMSYSGSGTASGPVEPVDLDLGRGNASSSGCEIADFAGFTAGSIALIQRGACSFEQKANNAEASGAIGVIIFNQGNADDGSRDVLFGGTLSDSYVGDLPVVSATYDRGVEWAGTAGLEMTLTTDTTREPFTTVNVLAETNTGDPENIVMVGAHLDSVNPGPGINDNGSGSAAILETAIQMSKVNLVNKVRFAWWGAEESGLIGSTFYVNDLIDKFFAGDDQIFDIALYLNFDMVGSPNYVFKIYDGDDSDEVGAGPGPDGSAQIEAFFEGFYESRGEPYKGTDFSGRSDYGPFIDLVGIPAGGLFTGAEEIKSDEEAAIWGGTAGEQLDPCYHLVCDTFDNNSDKALDINSDAIAASTLYYGMNTSEINGVEGKGNFTNGAALRQVGFMTGMEMLGKRFQK</sequence>
<protein>
    <submittedName>
        <fullName evidence="3">Zn-dependent amino-or carboxypeptidase, M28 family</fullName>
    </submittedName>
</protein>
<dbReference type="OrthoDB" id="9778250at2"/>
<dbReference type="InterPro" id="IPR046450">
    <property type="entry name" value="PA_dom_sf"/>
</dbReference>
<dbReference type="Gene3D" id="3.50.30.30">
    <property type="match status" value="1"/>
</dbReference>
<dbReference type="PANTHER" id="PTHR12147">
    <property type="entry name" value="METALLOPEPTIDASE M28 FAMILY MEMBER"/>
    <property type="match status" value="1"/>
</dbReference>
<dbReference type="AlphaFoldDB" id="A0A1N7NAK9"/>
<dbReference type="InterPro" id="IPR045175">
    <property type="entry name" value="M28_fam"/>
</dbReference>
<dbReference type="Pfam" id="PF04389">
    <property type="entry name" value="Peptidase_M28"/>
    <property type="match status" value="1"/>
</dbReference>
<dbReference type="SUPFAM" id="SSF53187">
    <property type="entry name" value="Zn-dependent exopeptidases"/>
    <property type="match status" value="1"/>
</dbReference>
<dbReference type="SUPFAM" id="SSF52025">
    <property type="entry name" value="PA domain"/>
    <property type="match status" value="1"/>
</dbReference>
<gene>
    <name evidence="3" type="ORF">SAMN05421759_107140</name>
</gene>
<dbReference type="GO" id="GO:0006508">
    <property type="term" value="P:proteolysis"/>
    <property type="evidence" value="ECO:0007669"/>
    <property type="project" value="InterPro"/>
</dbReference>
<name>A0A1N7NAK9_9RHOB</name>
<dbReference type="InterPro" id="IPR007484">
    <property type="entry name" value="Peptidase_M28"/>
</dbReference>